<dbReference type="OrthoDB" id="6080098at2"/>
<organism evidence="1 2">
    <name type="scientific">Pseudaestuariivita atlantica</name>
    <dbReference type="NCBI Taxonomy" id="1317121"/>
    <lineage>
        <taxon>Bacteria</taxon>
        <taxon>Pseudomonadati</taxon>
        <taxon>Pseudomonadota</taxon>
        <taxon>Alphaproteobacteria</taxon>
        <taxon>Rhodobacterales</taxon>
        <taxon>Paracoccaceae</taxon>
        <taxon>Pseudaestuariivita</taxon>
    </lineage>
</organism>
<dbReference type="RefSeq" id="WP_050530476.1">
    <property type="nucleotide sequence ID" value="NZ_AQQZ01000003.1"/>
</dbReference>
<dbReference type="SUPFAM" id="SSF63829">
    <property type="entry name" value="Calcium-dependent phosphotriesterase"/>
    <property type="match status" value="1"/>
</dbReference>
<dbReference type="PATRIC" id="fig|1317121.7.peg.2403"/>
<gene>
    <name evidence="1" type="ORF">ATO11_08965</name>
</gene>
<evidence type="ECO:0008006" key="3">
    <source>
        <dbReference type="Google" id="ProtNLM"/>
    </source>
</evidence>
<dbReference type="Proteomes" id="UP000036938">
    <property type="component" value="Unassembled WGS sequence"/>
</dbReference>
<proteinExistence type="predicted"/>
<keyword evidence="2" id="KW-1185">Reference proteome</keyword>
<reference evidence="1 2" key="1">
    <citation type="journal article" date="2015" name="Int. J. Syst. Evol. Microbiol.">
        <title>Aestuariivita atlantica sp. nov., isolated from deep sea sediment of the Atlantic Ocean.</title>
        <authorList>
            <person name="Li G."/>
            <person name="Lai Q."/>
            <person name="Du Y."/>
            <person name="Liu X."/>
            <person name="Sun F."/>
            <person name="Shao Z."/>
        </authorList>
    </citation>
    <scope>NUCLEOTIDE SEQUENCE [LARGE SCALE GENOMIC DNA]</scope>
    <source>
        <strain evidence="1 2">22II-S11-z3</strain>
    </source>
</reference>
<name>A0A0L1JRF5_9RHOB</name>
<evidence type="ECO:0000313" key="2">
    <source>
        <dbReference type="Proteomes" id="UP000036938"/>
    </source>
</evidence>
<comment type="caution">
    <text evidence="1">The sequence shown here is derived from an EMBL/GenBank/DDBJ whole genome shotgun (WGS) entry which is preliminary data.</text>
</comment>
<protein>
    <recommendedName>
        <fullName evidence="3">BPP domain-containing protein</fullName>
    </recommendedName>
</protein>
<dbReference type="EMBL" id="AQQZ01000003">
    <property type="protein sequence ID" value="KNG94321.1"/>
    <property type="molecule type" value="Genomic_DNA"/>
</dbReference>
<evidence type="ECO:0000313" key="1">
    <source>
        <dbReference type="EMBL" id="KNG94321.1"/>
    </source>
</evidence>
<accession>A0A0L1JRF5</accession>
<dbReference type="AlphaFoldDB" id="A0A0L1JRF5"/>
<dbReference type="STRING" id="1317121.ATO11_08965"/>
<dbReference type="InterPro" id="IPR011042">
    <property type="entry name" value="6-blade_b-propeller_TolB-like"/>
</dbReference>
<dbReference type="Gene3D" id="2.120.10.30">
    <property type="entry name" value="TolB, C-terminal domain"/>
    <property type="match status" value="1"/>
</dbReference>
<sequence length="249" mass="26720">MRIFAALAALSLPAAAQELELRDFYALNQPASLEYDPTFCGLWIANEGREVVLVTLAGEELRRWSSDLYRVKALTVMGEDVIVADGLGRYQRLSKSGEPRGAPYRIGVGMDTEGMVGLPGGGMVLVEDDPARLVWIDPAGEVVSQIAGESFDPPLVEPQGIARDPRTGHLLVVDDWEGTNALWVLEADGGLVGRVPLIAYGRDPEGVALRPGDDALFVGFDQGARIAAFTYTPPTTGTLDDPGADCMMF</sequence>